<evidence type="ECO:0000313" key="1">
    <source>
        <dbReference type="EMBL" id="AJY47351.1"/>
    </source>
</evidence>
<sequence length="84" mass="9417">MKTPSANFAREAEQLAAFGAGNLGYFRAFEREEALKRFPEAELKSAETLWALFAADGTLLLLTENRTSIFFKAMEDELTTVTLH</sequence>
<gene>
    <name evidence="1" type="ORF">TM49_19475</name>
</gene>
<proteinExistence type="predicted"/>
<protein>
    <recommendedName>
        <fullName evidence="3">DUF1150 family protein</fullName>
    </recommendedName>
</protein>
<dbReference type="STRING" id="1486262.TM49_19475"/>
<name>A0A0D5LTF9_MAREN</name>
<evidence type="ECO:0008006" key="3">
    <source>
        <dbReference type="Google" id="ProtNLM"/>
    </source>
</evidence>
<dbReference type="PATRIC" id="fig|1486262.3.peg.4029"/>
<dbReference type="HOGENOM" id="CLU_181511_0_0_5"/>
<evidence type="ECO:0000313" key="2">
    <source>
        <dbReference type="Proteomes" id="UP000032611"/>
    </source>
</evidence>
<dbReference type="Pfam" id="PF06620">
    <property type="entry name" value="DUF1150"/>
    <property type="match status" value="1"/>
</dbReference>
<dbReference type="KEGG" id="mey:TM49_19475"/>
<dbReference type="AlphaFoldDB" id="A0A0D5LTF9"/>
<accession>A0A0D5LTF9</accession>
<dbReference type="OrthoDB" id="7865555at2"/>
<reference evidence="1 2" key="1">
    <citation type="journal article" date="2015" name="Genome Announc.">
        <title>Complete genome sequence of Martelella endophytica YC6887, which has antifungal activity associated with a halophyte.</title>
        <authorList>
            <person name="Khan A."/>
            <person name="Khan H."/>
            <person name="Chung E.J."/>
            <person name="Hossain M.T."/>
            <person name="Chung Y.R."/>
        </authorList>
    </citation>
    <scope>NUCLEOTIDE SEQUENCE [LARGE SCALE GENOMIC DNA]</scope>
    <source>
        <strain evidence="1">YC6887</strain>
    </source>
</reference>
<keyword evidence="2" id="KW-1185">Reference proteome</keyword>
<organism evidence="1 2">
    <name type="scientific">Martelella endophytica</name>
    <dbReference type="NCBI Taxonomy" id="1486262"/>
    <lineage>
        <taxon>Bacteria</taxon>
        <taxon>Pseudomonadati</taxon>
        <taxon>Pseudomonadota</taxon>
        <taxon>Alphaproteobacteria</taxon>
        <taxon>Hyphomicrobiales</taxon>
        <taxon>Aurantimonadaceae</taxon>
        <taxon>Martelella</taxon>
    </lineage>
</organism>
<dbReference type="RefSeq" id="WP_045683671.1">
    <property type="nucleotide sequence ID" value="NZ_CP010803.1"/>
</dbReference>
<dbReference type="InterPro" id="IPR009531">
    <property type="entry name" value="DUF1150"/>
</dbReference>
<dbReference type="EMBL" id="CP010803">
    <property type="protein sequence ID" value="AJY47351.1"/>
    <property type="molecule type" value="Genomic_DNA"/>
</dbReference>
<dbReference type="Proteomes" id="UP000032611">
    <property type="component" value="Chromosome"/>
</dbReference>